<dbReference type="KEGG" id="hbh:E4T21_11825"/>
<dbReference type="RefSeq" id="WP_149285166.1">
    <property type="nucleotide sequence ID" value="NZ_CP038437.2"/>
</dbReference>
<keyword evidence="1" id="KW-0732">Signal</keyword>
<dbReference type="Gene3D" id="3.50.70.20">
    <property type="entry name" value="Cytochrome P460"/>
    <property type="match status" value="1"/>
</dbReference>
<dbReference type="EMBL" id="CP038437">
    <property type="protein sequence ID" value="QEM82156.1"/>
    <property type="molecule type" value="Genomic_DNA"/>
</dbReference>
<dbReference type="InterPro" id="IPR032033">
    <property type="entry name" value="Cytochrome_P460"/>
</dbReference>
<dbReference type="OrthoDB" id="511546at2"/>
<dbReference type="AlphaFoldDB" id="A0A5C1NFZ4"/>
<dbReference type="Pfam" id="PF16694">
    <property type="entry name" value="Cytochrome_P460"/>
    <property type="match status" value="1"/>
</dbReference>
<name>A0A5C1NFZ4_9GAMM</name>
<dbReference type="CDD" id="cd20751">
    <property type="entry name" value="cyt_P460_Ne-like"/>
    <property type="match status" value="1"/>
</dbReference>
<evidence type="ECO:0000259" key="2">
    <source>
        <dbReference type="Pfam" id="PF16694"/>
    </source>
</evidence>
<feature type="chain" id="PRO_5022679531" evidence="1">
    <location>
        <begin position="31"/>
        <end position="217"/>
    </location>
</feature>
<evidence type="ECO:0000313" key="3">
    <source>
        <dbReference type="EMBL" id="QEM82156.1"/>
    </source>
</evidence>
<accession>A0A5C1NFZ4</accession>
<keyword evidence="4" id="KW-1185">Reference proteome</keyword>
<protein>
    <submittedName>
        <fullName evidence="3">Cytochrome P460 family protein</fullName>
    </submittedName>
</protein>
<sequence>MMNNTKNTNNGIVTLLAGIGLVAVASTALATDKANSAGVEERAKAQFVDDMTAKLPEGYRGWVHVGTFFKEPGSKSILDGSTIEGASFAHTYVEPSALAAYKESGKWPDGTQFVKEFAVSSLDDGSCDKKTGLCSTEHGVGIFENYYLGLAYMVKDAERFPDAAGNWGYFGFGPAEEKGGAYPETAELRSVENCAGCHIAHVADKDYVFSDLHIGLQ</sequence>
<feature type="signal peptide" evidence="1">
    <location>
        <begin position="1"/>
        <end position="30"/>
    </location>
</feature>
<evidence type="ECO:0000313" key="4">
    <source>
        <dbReference type="Proteomes" id="UP000324285"/>
    </source>
</evidence>
<dbReference type="Proteomes" id="UP000324285">
    <property type="component" value="Chromosome"/>
</dbReference>
<evidence type="ECO:0000256" key="1">
    <source>
        <dbReference type="SAM" id="SignalP"/>
    </source>
</evidence>
<dbReference type="InterPro" id="IPR038142">
    <property type="entry name" value="Cytochrome_P460_sp"/>
</dbReference>
<reference evidence="3" key="1">
    <citation type="submission" date="2021-02" db="EMBL/GenBank/DDBJ databases">
        <title>Strain Y2R2, a novel species of the genus Halomonas.</title>
        <authorList>
            <person name="Huang H."/>
        </authorList>
    </citation>
    <scope>NUCLEOTIDE SEQUENCE</scope>
    <source>
        <strain evidence="3">Y2R2</strain>
    </source>
</reference>
<gene>
    <name evidence="3" type="ORF">E4T21_11825</name>
</gene>
<feature type="domain" description="Cytochrome P460" evidence="2">
    <location>
        <begin position="56"/>
        <end position="210"/>
    </location>
</feature>
<organism evidence="3 4">
    <name type="scientific">Halomonas binhaiensis</name>
    <dbReference type="NCBI Taxonomy" id="2562282"/>
    <lineage>
        <taxon>Bacteria</taxon>
        <taxon>Pseudomonadati</taxon>
        <taxon>Pseudomonadota</taxon>
        <taxon>Gammaproteobacteria</taxon>
        <taxon>Oceanospirillales</taxon>
        <taxon>Halomonadaceae</taxon>
        <taxon>Halomonas</taxon>
    </lineage>
</organism>
<proteinExistence type="predicted"/>